<dbReference type="Gene3D" id="3.40.30.10">
    <property type="entry name" value="Glutaredoxin"/>
    <property type="match status" value="1"/>
</dbReference>
<dbReference type="SUPFAM" id="SSF52833">
    <property type="entry name" value="Thioredoxin-like"/>
    <property type="match status" value="1"/>
</dbReference>
<keyword evidence="5" id="KW-1185">Reference proteome</keyword>
<comment type="caution">
    <text evidence="4">The sequence shown here is derived from an EMBL/GenBank/DDBJ whole genome shotgun (WGS) entry which is preliminary data.</text>
</comment>
<organism evidence="4 5">
    <name type="scientific">Metabacillus fastidiosus</name>
    <dbReference type="NCBI Taxonomy" id="1458"/>
    <lineage>
        <taxon>Bacteria</taxon>
        <taxon>Bacillati</taxon>
        <taxon>Bacillota</taxon>
        <taxon>Bacilli</taxon>
        <taxon>Bacillales</taxon>
        <taxon>Bacillaceae</taxon>
        <taxon>Metabacillus</taxon>
    </lineage>
</organism>
<dbReference type="PANTHER" id="PTHR43578:SF3">
    <property type="entry name" value="NADH-QUINONE OXIDOREDUCTASE SUBUNIT F"/>
    <property type="match status" value="1"/>
</dbReference>
<reference evidence="4 5" key="1">
    <citation type="submission" date="2023-03" db="EMBL/GenBank/DDBJ databases">
        <title>Bacillus Genome Sequencing.</title>
        <authorList>
            <person name="Dunlap C."/>
        </authorList>
    </citation>
    <scope>NUCLEOTIDE SEQUENCE [LARGE SCALE GENOMIC DNA]</scope>
    <source>
        <strain evidence="4 5">NRS-1717</strain>
    </source>
</reference>
<sequence>MATWNLEKTNHHVLICNGSSCMKKDAEDVTEAIRSEITNLDLDQVIHTSRTRCNGRCKDAPVVIVYPEGTWYKEFTPELARTMVKEHLIEGKIMNDSVIYTYENGSFCAPESSDSISGVEKKAKVQQ</sequence>
<protein>
    <submittedName>
        <fullName evidence="4">(2Fe-2S) ferredoxin domain-containing protein</fullName>
    </submittedName>
</protein>
<accession>A0ABU6NZ55</accession>
<dbReference type="GeneID" id="301140966"/>
<dbReference type="CDD" id="cd02980">
    <property type="entry name" value="TRX_Fd_family"/>
    <property type="match status" value="1"/>
</dbReference>
<keyword evidence="3" id="KW-0411">Iron-sulfur</keyword>
<evidence type="ECO:0000256" key="1">
    <source>
        <dbReference type="ARBA" id="ARBA00022723"/>
    </source>
</evidence>
<keyword evidence="1" id="KW-0479">Metal-binding</keyword>
<evidence type="ECO:0000313" key="4">
    <source>
        <dbReference type="EMBL" id="MED4401983.1"/>
    </source>
</evidence>
<name>A0ABU6NZ55_9BACI</name>
<dbReference type="Pfam" id="PF01257">
    <property type="entry name" value="2Fe-2S_thioredx"/>
    <property type="match status" value="1"/>
</dbReference>
<dbReference type="PANTHER" id="PTHR43578">
    <property type="entry name" value="NADH-QUINONE OXIDOREDUCTASE SUBUNIT F"/>
    <property type="match status" value="1"/>
</dbReference>
<keyword evidence="2" id="KW-0408">Iron</keyword>
<dbReference type="Proteomes" id="UP001342826">
    <property type="component" value="Unassembled WGS sequence"/>
</dbReference>
<proteinExistence type="predicted"/>
<dbReference type="InterPro" id="IPR036249">
    <property type="entry name" value="Thioredoxin-like_sf"/>
</dbReference>
<evidence type="ECO:0000256" key="2">
    <source>
        <dbReference type="ARBA" id="ARBA00023004"/>
    </source>
</evidence>
<gene>
    <name evidence="4" type="ORF">P9271_11705</name>
</gene>
<evidence type="ECO:0000313" key="5">
    <source>
        <dbReference type="Proteomes" id="UP001342826"/>
    </source>
</evidence>
<evidence type="ECO:0000256" key="3">
    <source>
        <dbReference type="ARBA" id="ARBA00023014"/>
    </source>
</evidence>
<dbReference type="RefSeq" id="WP_066228885.1">
    <property type="nucleotide sequence ID" value="NZ_JARTFQ010000002.1"/>
</dbReference>
<dbReference type="EMBL" id="JARTFS010000008">
    <property type="protein sequence ID" value="MED4401983.1"/>
    <property type="molecule type" value="Genomic_DNA"/>
</dbReference>